<gene>
    <name evidence="2" type="ORF">D8Y22_07275</name>
</gene>
<dbReference type="InterPro" id="IPR019278">
    <property type="entry name" value="DICT_dom"/>
</dbReference>
<evidence type="ECO:0000313" key="2">
    <source>
        <dbReference type="EMBL" id="THE65507.1"/>
    </source>
</evidence>
<dbReference type="OrthoDB" id="198447at2157"/>
<proteinExistence type="predicted"/>
<keyword evidence="3" id="KW-1185">Reference proteome</keyword>
<dbReference type="GO" id="GO:0016301">
    <property type="term" value="F:kinase activity"/>
    <property type="evidence" value="ECO:0007669"/>
    <property type="project" value="UniProtKB-KW"/>
</dbReference>
<reference evidence="2 3" key="1">
    <citation type="submission" date="2018-10" db="EMBL/GenBank/DDBJ databases">
        <title>Natronolimnobius sp. XQ-INN 246 isolated from Inner Mongolia Autonomous Region of China.</title>
        <authorList>
            <person name="Xue Q."/>
        </authorList>
    </citation>
    <scope>NUCLEOTIDE SEQUENCE [LARGE SCALE GENOMIC DNA]</scope>
    <source>
        <strain evidence="2 3">XQ-INN 246</strain>
    </source>
</reference>
<name>A0A4V3VLG1_9EURY</name>
<dbReference type="Pfam" id="PF10069">
    <property type="entry name" value="DICT"/>
    <property type="match status" value="1"/>
</dbReference>
<dbReference type="PIRSF" id="PIRSF030471">
    <property type="entry name" value="STR_Vng0742h_prd"/>
    <property type="match status" value="1"/>
</dbReference>
<dbReference type="InterPro" id="IPR016954">
    <property type="entry name" value="Uncharacterised_Vng0742h"/>
</dbReference>
<dbReference type="RefSeq" id="WP_141464040.1">
    <property type="nucleotide sequence ID" value="NZ_RBZW01000020.1"/>
</dbReference>
<keyword evidence="2" id="KW-0808">Transferase</keyword>
<sequence length="243" mass="27231">MNSLADALERVEKRRKHLEICTADAAVATELQRQFATRNVDVEHTPVAGFDEPGFAIVRGADGGFAGALGLDQFGAVLSPERHPPWELGTTDVDTSSLFDFLEQTLFASYDRRQMIAATREIEERAWRLGDGTLYVGFQRESALLEQADVYERFDDRDDLAVAVFIADEWSGQIGDISVVESQAAEIGQFWFVLFDGAENRDQSCGLLAAERRPGEYYGFWTYDSEFVSELIAYLESTYDPNP</sequence>
<feature type="domain" description="DICT" evidence="1">
    <location>
        <begin position="107"/>
        <end position="211"/>
    </location>
</feature>
<organism evidence="2 3">
    <name type="scientific">Salinadaptatus halalkaliphilus</name>
    <dbReference type="NCBI Taxonomy" id="2419781"/>
    <lineage>
        <taxon>Archaea</taxon>
        <taxon>Methanobacteriati</taxon>
        <taxon>Methanobacteriota</taxon>
        <taxon>Stenosarchaea group</taxon>
        <taxon>Halobacteria</taxon>
        <taxon>Halobacteriales</taxon>
        <taxon>Natrialbaceae</taxon>
        <taxon>Salinadaptatus</taxon>
    </lineage>
</organism>
<dbReference type="Proteomes" id="UP000318864">
    <property type="component" value="Unassembled WGS sequence"/>
</dbReference>
<comment type="caution">
    <text evidence="2">The sequence shown here is derived from an EMBL/GenBank/DDBJ whole genome shotgun (WGS) entry which is preliminary data.</text>
</comment>
<dbReference type="EMBL" id="RBZW01000020">
    <property type="protein sequence ID" value="THE65507.1"/>
    <property type="molecule type" value="Genomic_DNA"/>
</dbReference>
<dbReference type="AlphaFoldDB" id="A0A4V3VLG1"/>
<accession>A0A4V3VLG1</accession>
<evidence type="ECO:0000313" key="3">
    <source>
        <dbReference type="Proteomes" id="UP000318864"/>
    </source>
</evidence>
<protein>
    <submittedName>
        <fullName evidence="2">Histidine kinase</fullName>
    </submittedName>
</protein>
<evidence type="ECO:0000259" key="1">
    <source>
        <dbReference type="Pfam" id="PF10069"/>
    </source>
</evidence>
<keyword evidence="2" id="KW-0418">Kinase</keyword>